<evidence type="ECO:0000313" key="3">
    <source>
        <dbReference type="Proteomes" id="UP000313948"/>
    </source>
</evidence>
<feature type="transmembrane region" description="Helical" evidence="1">
    <location>
        <begin position="217"/>
        <end position="235"/>
    </location>
</feature>
<dbReference type="InterPro" id="IPR046264">
    <property type="entry name" value="DUF6297"/>
</dbReference>
<name>A0ABX5VRT3_9MICO</name>
<feature type="transmembrane region" description="Helical" evidence="1">
    <location>
        <begin position="340"/>
        <end position="361"/>
    </location>
</feature>
<feature type="transmembrane region" description="Helical" evidence="1">
    <location>
        <begin position="34"/>
        <end position="56"/>
    </location>
</feature>
<feature type="transmembrane region" description="Helical" evidence="1">
    <location>
        <begin position="455"/>
        <end position="480"/>
    </location>
</feature>
<keyword evidence="1" id="KW-1133">Transmembrane helix</keyword>
<organism evidence="2 3">
    <name type="scientific">Georgenia wutianyii</name>
    <dbReference type="NCBI Taxonomy" id="2585135"/>
    <lineage>
        <taxon>Bacteria</taxon>
        <taxon>Bacillati</taxon>
        <taxon>Actinomycetota</taxon>
        <taxon>Actinomycetes</taxon>
        <taxon>Micrococcales</taxon>
        <taxon>Bogoriellaceae</taxon>
        <taxon>Georgenia</taxon>
    </lineage>
</organism>
<feature type="transmembrane region" description="Helical" evidence="1">
    <location>
        <begin position="124"/>
        <end position="146"/>
    </location>
</feature>
<evidence type="ECO:0000313" key="2">
    <source>
        <dbReference type="EMBL" id="QDB79829.1"/>
    </source>
</evidence>
<dbReference type="RefSeq" id="WP_139948766.1">
    <property type="nucleotide sequence ID" value="NZ_CP040899.1"/>
</dbReference>
<keyword evidence="1" id="KW-0812">Transmembrane</keyword>
<feature type="transmembrane region" description="Helical" evidence="1">
    <location>
        <begin position="152"/>
        <end position="173"/>
    </location>
</feature>
<feature type="transmembrane region" description="Helical" evidence="1">
    <location>
        <begin position="386"/>
        <end position="408"/>
    </location>
</feature>
<feature type="transmembrane region" description="Helical" evidence="1">
    <location>
        <begin position="318"/>
        <end position="334"/>
    </location>
</feature>
<feature type="transmembrane region" description="Helical" evidence="1">
    <location>
        <begin position="486"/>
        <end position="506"/>
    </location>
</feature>
<feature type="transmembrane region" description="Helical" evidence="1">
    <location>
        <begin position="185"/>
        <end position="205"/>
    </location>
</feature>
<accession>A0ABX5VRT3</accession>
<protein>
    <recommendedName>
        <fullName evidence="4">ABC transporter permease</fullName>
    </recommendedName>
</protein>
<proteinExistence type="predicted"/>
<keyword evidence="1" id="KW-0472">Membrane</keyword>
<gene>
    <name evidence="2" type="ORF">FE251_10920</name>
</gene>
<dbReference type="EMBL" id="CP040899">
    <property type="protein sequence ID" value="QDB79829.1"/>
    <property type="molecule type" value="Genomic_DNA"/>
</dbReference>
<sequence length="512" mass="52117">MTTSGAAGYPSGGAMRRWTRLVVRTRAEKSVGELLGDVYTIVLTVAVTVAMVGALARNHGLTRTGPQTGTDLDTGWLTLLAALAVLGFGIGLLGRTGPVSLGAAQAGWWLPLPGERGSLLRPSLVGPTTAAAAVGAITGLLLALAIDPALTLVTALAAALAGLLLGAALALGLVPVEAAGRQRAVSVAGDGLLALTPVAALALVLAPPGQLLVPTGWWPAGVGAVLLVLAWWRALRSLPHLHDTELRERGAAAVELRGATLATDTRDIGRALDIAPRRARRRRSARLRLAPRLVRLAGPGAALATADALLLLRSPRRLVQLVCGAALALVAPLLPQLPAVGIVLVVVSGAWISALATGLGARDAQAVPAIDALLPVGQRAVRGWRLVVPVLVMLLWSLPVFAVLGRLYDDVGGWLALGLLAAPVWAGGIVRSAYRPPPDFSGPLIVTPMGAYPKGLATLASTGPDVILVGAVPLAVAVLTGSVTSVLLGLQLALTALAVALAVRAVRPKAES</sequence>
<keyword evidence="3" id="KW-1185">Reference proteome</keyword>
<feature type="transmembrane region" description="Helical" evidence="1">
    <location>
        <begin position="414"/>
        <end position="434"/>
    </location>
</feature>
<dbReference type="Proteomes" id="UP000313948">
    <property type="component" value="Chromosome"/>
</dbReference>
<evidence type="ECO:0000256" key="1">
    <source>
        <dbReference type="SAM" id="Phobius"/>
    </source>
</evidence>
<feature type="transmembrane region" description="Helical" evidence="1">
    <location>
        <begin position="76"/>
        <end position="94"/>
    </location>
</feature>
<evidence type="ECO:0008006" key="4">
    <source>
        <dbReference type="Google" id="ProtNLM"/>
    </source>
</evidence>
<reference evidence="2 3" key="1">
    <citation type="submission" date="2019-05" db="EMBL/GenBank/DDBJ databases">
        <title>Georgenia *** sp. nov., and Georgenia *** sp. nov., isolated from the intestinal contents of plateau pika (Ochotona curzoniae) in the Qinghai-Tibet plateau of China.</title>
        <authorList>
            <person name="Tian Z."/>
        </authorList>
    </citation>
    <scope>NUCLEOTIDE SEQUENCE [LARGE SCALE GENOMIC DNA]</scope>
    <source>
        <strain evidence="2 3">Z294</strain>
    </source>
</reference>
<dbReference type="Pfam" id="PF19814">
    <property type="entry name" value="DUF6297"/>
    <property type="match status" value="1"/>
</dbReference>